<evidence type="ECO:0000313" key="1">
    <source>
        <dbReference type="EMBL" id="OLN21725.1"/>
    </source>
</evidence>
<dbReference type="OrthoDB" id="2969135at2"/>
<comment type="caution">
    <text evidence="1">The sequence shown here is derived from an EMBL/GenBank/DDBJ whole genome shotgun (WGS) entry which is preliminary data.</text>
</comment>
<organism evidence="1 2">
    <name type="scientific">Domibacillus antri</name>
    <dbReference type="NCBI Taxonomy" id="1714264"/>
    <lineage>
        <taxon>Bacteria</taxon>
        <taxon>Bacillati</taxon>
        <taxon>Bacillota</taxon>
        <taxon>Bacilli</taxon>
        <taxon>Bacillales</taxon>
        <taxon>Bacillaceae</taxon>
        <taxon>Domibacillus</taxon>
    </lineage>
</organism>
<accession>A0A1Q8Q355</accession>
<name>A0A1Q8Q355_9BACI</name>
<dbReference type="AlphaFoldDB" id="A0A1Q8Q355"/>
<dbReference type="RefSeq" id="WP_075399260.1">
    <property type="nucleotide sequence ID" value="NZ_MSDU01000034.1"/>
</dbReference>
<proteinExistence type="predicted"/>
<dbReference type="EMBL" id="MSDU01000034">
    <property type="protein sequence ID" value="OLN21725.1"/>
    <property type="molecule type" value="Genomic_DNA"/>
</dbReference>
<reference evidence="1 2" key="1">
    <citation type="submission" date="2016-12" db="EMBL/GenBank/DDBJ databases">
        <title>Domibacillus antri genome sequencing.</title>
        <authorList>
            <person name="Verma A."/>
            <person name="Krishnamurthi S."/>
        </authorList>
    </citation>
    <scope>NUCLEOTIDE SEQUENCE [LARGE SCALE GENOMIC DNA]</scope>
    <source>
        <strain evidence="1 2">XD80</strain>
    </source>
</reference>
<sequence>MAYRGAVIEQQWTPEEVKAYCAEKFESKRPAYLREADERVGNRFSSRGKRTVNSNGNLSKAQYMRFMEKGISDEHILSRYQDLTPERLEMAKKRWGFV</sequence>
<dbReference type="Proteomes" id="UP000185568">
    <property type="component" value="Unassembled WGS sequence"/>
</dbReference>
<gene>
    <name evidence="1" type="ORF">BTO30_13570</name>
</gene>
<keyword evidence="2" id="KW-1185">Reference proteome</keyword>
<evidence type="ECO:0000313" key="2">
    <source>
        <dbReference type="Proteomes" id="UP000185568"/>
    </source>
</evidence>
<dbReference type="STRING" id="1714264.BTO30_13570"/>
<protein>
    <submittedName>
        <fullName evidence="1">Uncharacterized protein</fullName>
    </submittedName>
</protein>